<reference evidence="4 5" key="1">
    <citation type="journal article" date="2009" name="Stand. Genomic Sci.">
        <title>Complete genome sequence of Pirellula staleyi type strain (ATCC 27377).</title>
        <authorList>
            <person name="Clum A."/>
            <person name="Tindall B.J."/>
            <person name="Sikorski J."/>
            <person name="Ivanova N."/>
            <person name="Mavrommatis K."/>
            <person name="Lucas S."/>
            <person name="Glavina del Rio T."/>
            <person name="Nolan M."/>
            <person name="Chen F."/>
            <person name="Tice H."/>
            <person name="Pitluck S."/>
            <person name="Cheng J.F."/>
            <person name="Chertkov O."/>
            <person name="Brettin T."/>
            <person name="Han C."/>
            <person name="Detter J.C."/>
            <person name="Kuske C."/>
            <person name="Bruce D."/>
            <person name="Goodwin L."/>
            <person name="Ovchinikova G."/>
            <person name="Pati A."/>
            <person name="Mikhailova N."/>
            <person name="Chen A."/>
            <person name="Palaniappan K."/>
            <person name="Land M."/>
            <person name="Hauser L."/>
            <person name="Chang Y.J."/>
            <person name="Jeffries C.D."/>
            <person name="Chain P."/>
            <person name="Rohde M."/>
            <person name="Goker M."/>
            <person name="Bristow J."/>
            <person name="Eisen J.A."/>
            <person name="Markowitz V."/>
            <person name="Hugenholtz P."/>
            <person name="Kyrpides N.C."/>
            <person name="Klenk H.P."/>
            <person name="Lapidus A."/>
        </authorList>
    </citation>
    <scope>NUCLEOTIDE SEQUENCE [LARGE SCALE GENOMIC DNA]</scope>
    <source>
        <strain evidence="5">ATCC 27377 / DSM 6068 / ICPB 4128</strain>
    </source>
</reference>
<dbReference type="Gene3D" id="3.40.50.720">
    <property type="entry name" value="NAD(P)-binding Rossmann-like Domain"/>
    <property type="match status" value="1"/>
</dbReference>
<feature type="domain" description="XdhC- CoxI" evidence="2">
    <location>
        <begin position="13"/>
        <end position="77"/>
    </location>
</feature>
<dbReference type="EMBL" id="CP001848">
    <property type="protein sequence ID" value="ADB18455.1"/>
    <property type="molecule type" value="Genomic_DNA"/>
</dbReference>
<dbReference type="PANTHER" id="PTHR30388">
    <property type="entry name" value="ALDEHYDE OXIDOREDUCTASE MOLYBDENUM COFACTOR ASSEMBLY PROTEIN"/>
    <property type="match status" value="1"/>
</dbReference>
<dbReference type="Pfam" id="PF02625">
    <property type="entry name" value="XdhC_CoxI"/>
    <property type="match status" value="1"/>
</dbReference>
<evidence type="ECO:0008006" key="6">
    <source>
        <dbReference type="Google" id="ProtNLM"/>
    </source>
</evidence>
<organism evidence="4 5">
    <name type="scientific">Pirellula staleyi (strain ATCC 27377 / DSM 6068 / ICPB 4128)</name>
    <name type="common">Pirella staleyi</name>
    <dbReference type="NCBI Taxonomy" id="530564"/>
    <lineage>
        <taxon>Bacteria</taxon>
        <taxon>Pseudomonadati</taxon>
        <taxon>Planctomycetota</taxon>
        <taxon>Planctomycetia</taxon>
        <taxon>Pirellulales</taxon>
        <taxon>Pirellulaceae</taxon>
        <taxon>Pirellula</taxon>
    </lineage>
</organism>
<protein>
    <recommendedName>
        <fullName evidence="6">Xanthine dehydrogenase</fullName>
    </recommendedName>
</protein>
<dbReference type="InterPro" id="IPR036291">
    <property type="entry name" value="NAD(P)-bd_dom_sf"/>
</dbReference>
<dbReference type="KEGG" id="psl:Psta_3800"/>
<dbReference type="eggNOG" id="COG1975">
    <property type="taxonomic scope" value="Bacteria"/>
</dbReference>
<feature type="region of interest" description="Disordered" evidence="1">
    <location>
        <begin position="365"/>
        <end position="391"/>
    </location>
</feature>
<dbReference type="InterPro" id="IPR003777">
    <property type="entry name" value="XdhC_CoxI"/>
</dbReference>
<dbReference type="HOGENOM" id="CLU_041115_1_1_0"/>
<dbReference type="OrthoDB" id="9773039at2"/>
<proteinExistence type="predicted"/>
<dbReference type="InterPro" id="IPR027051">
    <property type="entry name" value="XdhC_Rossmann_dom"/>
</dbReference>
<evidence type="ECO:0000313" key="5">
    <source>
        <dbReference type="Proteomes" id="UP000001887"/>
    </source>
</evidence>
<evidence type="ECO:0000259" key="2">
    <source>
        <dbReference type="Pfam" id="PF02625"/>
    </source>
</evidence>
<evidence type="ECO:0000256" key="1">
    <source>
        <dbReference type="SAM" id="MobiDB-lite"/>
    </source>
</evidence>
<dbReference type="STRING" id="530564.Psta_3800"/>
<gene>
    <name evidence="4" type="ordered locus">Psta_3800</name>
</gene>
<accession>D2R0X0</accession>
<evidence type="ECO:0000313" key="4">
    <source>
        <dbReference type="EMBL" id="ADB18455.1"/>
    </source>
</evidence>
<dbReference type="PANTHER" id="PTHR30388:SF6">
    <property type="entry name" value="XANTHINE DEHYDROGENASE SUBUNIT A-RELATED"/>
    <property type="match status" value="1"/>
</dbReference>
<sequence length="391" mass="41797">MRELLQHLALDLAHGRLVVLCRVVETRGSTPQKAGAAMLVYPSGEQRGTLGGGCVEAEVKRRALVLLAENRSEICTFQLDNDYGWDDGLICGGRMRVLVEPVTSPAITAYLQAISLQSSAGLGFTEIIVWDFEKHPLTAEPGTVATSAASIASVEPPAAATFAIDDAGTLIAKTTSFAAPASLIQQRRPLDARPRPYAADGLAYLPHLPRCKLVIVGGGHVGRAVANLAADLDFEIIVIDDREEIISPERFPMAPHRIAGSVHDVLPKLAIDSSTYCLIVTRGHHHDEESLFYLAERGARYVGLIGSRRKIKMIFRDLLSQGISHAALAAVHAPLGIDIGSQTVPEIAVSIAAELVAHRNRGEVPGRPASLLDEITREDASSAPASRETAS</sequence>
<dbReference type="InterPro" id="IPR052698">
    <property type="entry name" value="MoCofactor_Util/Proc"/>
</dbReference>
<dbReference type="Proteomes" id="UP000001887">
    <property type="component" value="Chromosome"/>
</dbReference>
<keyword evidence="5" id="KW-1185">Reference proteome</keyword>
<name>D2R0X0_PIRSD</name>
<evidence type="ECO:0000259" key="3">
    <source>
        <dbReference type="Pfam" id="PF13478"/>
    </source>
</evidence>
<feature type="domain" description="XdhC Rossmann" evidence="3">
    <location>
        <begin position="213"/>
        <end position="355"/>
    </location>
</feature>
<dbReference type="SUPFAM" id="SSF51735">
    <property type="entry name" value="NAD(P)-binding Rossmann-fold domains"/>
    <property type="match status" value="1"/>
</dbReference>
<dbReference type="AlphaFoldDB" id="D2R0X0"/>
<dbReference type="Pfam" id="PF13478">
    <property type="entry name" value="XdhC_C"/>
    <property type="match status" value="1"/>
</dbReference>